<feature type="compositionally biased region" description="Polar residues" evidence="1">
    <location>
        <begin position="32"/>
        <end position="54"/>
    </location>
</feature>
<protein>
    <submittedName>
        <fullName evidence="2">Uncharacterized protein</fullName>
    </submittedName>
</protein>
<keyword evidence="3" id="KW-1185">Reference proteome</keyword>
<evidence type="ECO:0000313" key="2">
    <source>
        <dbReference type="EMBL" id="KAK8513286.1"/>
    </source>
</evidence>
<dbReference type="Proteomes" id="UP001472677">
    <property type="component" value="Unassembled WGS sequence"/>
</dbReference>
<evidence type="ECO:0000313" key="3">
    <source>
        <dbReference type="Proteomes" id="UP001472677"/>
    </source>
</evidence>
<accession>A0ABR2C1N1</accession>
<organism evidence="2 3">
    <name type="scientific">Hibiscus sabdariffa</name>
    <name type="common">roselle</name>
    <dbReference type="NCBI Taxonomy" id="183260"/>
    <lineage>
        <taxon>Eukaryota</taxon>
        <taxon>Viridiplantae</taxon>
        <taxon>Streptophyta</taxon>
        <taxon>Embryophyta</taxon>
        <taxon>Tracheophyta</taxon>
        <taxon>Spermatophyta</taxon>
        <taxon>Magnoliopsida</taxon>
        <taxon>eudicotyledons</taxon>
        <taxon>Gunneridae</taxon>
        <taxon>Pentapetalae</taxon>
        <taxon>rosids</taxon>
        <taxon>malvids</taxon>
        <taxon>Malvales</taxon>
        <taxon>Malvaceae</taxon>
        <taxon>Malvoideae</taxon>
        <taxon>Hibiscus</taxon>
    </lineage>
</organism>
<gene>
    <name evidence="2" type="ORF">V6N12_052483</name>
</gene>
<evidence type="ECO:0000256" key="1">
    <source>
        <dbReference type="SAM" id="MobiDB-lite"/>
    </source>
</evidence>
<reference evidence="2 3" key="1">
    <citation type="journal article" date="2024" name="G3 (Bethesda)">
        <title>Genome assembly of Hibiscus sabdariffa L. provides insights into metabolisms of medicinal natural products.</title>
        <authorList>
            <person name="Kim T."/>
        </authorList>
    </citation>
    <scope>NUCLEOTIDE SEQUENCE [LARGE SCALE GENOMIC DNA]</scope>
    <source>
        <strain evidence="2">TK-2024</strain>
        <tissue evidence="2">Old leaves</tissue>
    </source>
</reference>
<name>A0ABR2C1N1_9ROSI</name>
<dbReference type="EMBL" id="JBBPBM010000069">
    <property type="protein sequence ID" value="KAK8513286.1"/>
    <property type="molecule type" value="Genomic_DNA"/>
</dbReference>
<feature type="region of interest" description="Disordered" evidence="1">
    <location>
        <begin position="28"/>
        <end position="61"/>
    </location>
</feature>
<proteinExistence type="predicted"/>
<comment type="caution">
    <text evidence="2">The sequence shown here is derived from an EMBL/GenBank/DDBJ whole genome shotgun (WGS) entry which is preliminary data.</text>
</comment>
<sequence>MYVSPSLICTAVYIRFYWKTKHQAVKKKDSVEQPSPHLNRSNVPSLQHQKSVRTNARKEVLEWDRDDSPHMDLLFPRTIYDVLPSKSSLLEENSKLAFDEKGSSNMKL</sequence>